<dbReference type="InterPro" id="IPR029063">
    <property type="entry name" value="SAM-dependent_MTases_sf"/>
</dbReference>
<dbReference type="PANTHER" id="PTHR34203">
    <property type="entry name" value="METHYLTRANSFERASE, FKBM FAMILY PROTEIN"/>
    <property type="match status" value="1"/>
</dbReference>
<keyword evidence="3" id="KW-1185">Reference proteome</keyword>
<evidence type="ECO:0000313" key="3">
    <source>
        <dbReference type="Proteomes" id="UP000199412"/>
    </source>
</evidence>
<dbReference type="PANTHER" id="PTHR34203:SF13">
    <property type="entry name" value="EXPRESSED PROTEIN"/>
    <property type="match status" value="1"/>
</dbReference>
<keyword evidence="2" id="KW-0808">Transferase</keyword>
<dbReference type="NCBIfam" id="TIGR01444">
    <property type="entry name" value="fkbM_fam"/>
    <property type="match status" value="1"/>
</dbReference>
<sequence>MLDRLRRRLGLLQERERPDSAPPLGGLLTRIRGLEPGDIAIDCGANVGLVTQAMADSGATVHAFEPNPSAFSVLRQKMADRPNVTLHNAAVSTHDGTVRLYRHESAHEDPVHWSVGSSVIEDKVNVDRESYDDVQAIDLDRFLGDLGRPVALMKMDIEGAEVAVLGKLIQSGRIRGIGTVLVETHEAKIPSLREPTAELRGWIEREGLDNVKLDWI</sequence>
<dbReference type="GO" id="GO:0032259">
    <property type="term" value="P:methylation"/>
    <property type="evidence" value="ECO:0007669"/>
    <property type="project" value="UniProtKB-KW"/>
</dbReference>
<reference evidence="2 3" key="1">
    <citation type="submission" date="2016-10" db="EMBL/GenBank/DDBJ databases">
        <authorList>
            <person name="de Groot N.N."/>
        </authorList>
    </citation>
    <scope>NUCLEOTIDE SEQUENCE [LARGE SCALE GENOMIC DNA]</scope>
    <source>
        <strain evidence="2 3">ATCC 700224</strain>
    </source>
</reference>
<name>A0A1G7GQL0_9PROT</name>
<dbReference type="AlphaFoldDB" id="A0A1G7GQL0"/>
<dbReference type="Gene3D" id="3.40.50.150">
    <property type="entry name" value="Vaccinia Virus protein VP39"/>
    <property type="match status" value="1"/>
</dbReference>
<gene>
    <name evidence="2" type="ORF">SAMN05421720_11554</name>
</gene>
<dbReference type="Proteomes" id="UP000199412">
    <property type="component" value="Unassembled WGS sequence"/>
</dbReference>
<feature type="domain" description="Methyltransferase FkbM" evidence="1">
    <location>
        <begin position="42"/>
        <end position="206"/>
    </location>
</feature>
<dbReference type="GO" id="GO:0008168">
    <property type="term" value="F:methyltransferase activity"/>
    <property type="evidence" value="ECO:0007669"/>
    <property type="project" value="UniProtKB-KW"/>
</dbReference>
<protein>
    <submittedName>
        <fullName evidence="2">Methyltransferase, FkbM family</fullName>
    </submittedName>
</protein>
<dbReference type="InterPro" id="IPR052514">
    <property type="entry name" value="SAM-dependent_MTase"/>
</dbReference>
<evidence type="ECO:0000313" key="2">
    <source>
        <dbReference type="EMBL" id="SDE90422.1"/>
    </source>
</evidence>
<dbReference type="EMBL" id="FNAP01000015">
    <property type="protein sequence ID" value="SDE90422.1"/>
    <property type="molecule type" value="Genomic_DNA"/>
</dbReference>
<evidence type="ECO:0000259" key="1">
    <source>
        <dbReference type="Pfam" id="PF05050"/>
    </source>
</evidence>
<dbReference type="InterPro" id="IPR006342">
    <property type="entry name" value="FkbM_mtfrase"/>
</dbReference>
<dbReference type="Pfam" id="PF05050">
    <property type="entry name" value="Methyltransf_21"/>
    <property type="match status" value="1"/>
</dbReference>
<dbReference type="STRING" id="69960.SAMN05421720_11554"/>
<dbReference type="SUPFAM" id="SSF53335">
    <property type="entry name" value="S-adenosyl-L-methionine-dependent methyltransferases"/>
    <property type="match status" value="1"/>
</dbReference>
<organism evidence="2 3">
    <name type="scientific">Rhodospira trueperi</name>
    <dbReference type="NCBI Taxonomy" id="69960"/>
    <lineage>
        <taxon>Bacteria</taxon>
        <taxon>Pseudomonadati</taxon>
        <taxon>Pseudomonadota</taxon>
        <taxon>Alphaproteobacteria</taxon>
        <taxon>Rhodospirillales</taxon>
        <taxon>Rhodospirillaceae</taxon>
        <taxon>Rhodospira</taxon>
    </lineage>
</organism>
<keyword evidence="2" id="KW-0489">Methyltransferase</keyword>
<accession>A0A1G7GQL0</accession>
<proteinExistence type="predicted"/>